<evidence type="ECO:0000313" key="2">
    <source>
        <dbReference type="EMBL" id="NVO84217.1"/>
    </source>
</evidence>
<comment type="caution">
    <text evidence="2">The sequence shown here is derived from an EMBL/GenBank/DDBJ whole genome shotgun (WGS) entry which is preliminary data.</text>
</comment>
<feature type="domain" description="HMA" evidence="1">
    <location>
        <begin position="1"/>
        <end position="66"/>
    </location>
</feature>
<evidence type="ECO:0000313" key="3">
    <source>
        <dbReference type="Proteomes" id="UP000626554"/>
    </source>
</evidence>
<dbReference type="PROSITE" id="PS50846">
    <property type="entry name" value="HMA_2"/>
    <property type="match status" value="1"/>
</dbReference>
<gene>
    <name evidence="2" type="ORF">HW556_04930</name>
</gene>
<dbReference type="InterPro" id="IPR036163">
    <property type="entry name" value="HMA_dom_sf"/>
</dbReference>
<reference evidence="2 3" key="1">
    <citation type="submission" date="2020-05" db="EMBL/GenBank/DDBJ databases">
        <title>Hymenobacter terrestris sp. nov. and Hymenobacter lapidiphilus sp. nov., isolated from regoliths in Antarctica.</title>
        <authorList>
            <person name="Sedlacek I."/>
            <person name="Pantucek R."/>
            <person name="Zeman M."/>
            <person name="Holochova P."/>
            <person name="Kralova S."/>
            <person name="Stankova E."/>
            <person name="Sedo O."/>
            <person name="Micenkova L."/>
            <person name="Svec P."/>
            <person name="Gupta V."/>
            <person name="Sood U."/>
            <person name="Korpole U.S."/>
            <person name="Lal R."/>
        </authorList>
    </citation>
    <scope>NUCLEOTIDE SEQUENCE [LARGE SCALE GENOMIC DNA]</scope>
    <source>
        <strain evidence="2 3">P5252</strain>
    </source>
</reference>
<dbReference type="EMBL" id="JABKAV010000009">
    <property type="protein sequence ID" value="NVO84217.1"/>
    <property type="molecule type" value="Genomic_DNA"/>
</dbReference>
<dbReference type="Proteomes" id="UP000626554">
    <property type="component" value="Unassembled WGS sequence"/>
</dbReference>
<proteinExistence type="predicted"/>
<dbReference type="Pfam" id="PF00403">
    <property type="entry name" value="HMA"/>
    <property type="match status" value="1"/>
</dbReference>
<evidence type="ECO:0000259" key="1">
    <source>
        <dbReference type="PROSITE" id="PS50846"/>
    </source>
</evidence>
<organism evidence="2 3">
    <name type="scientific">Hymenobacter terrestris</name>
    <dbReference type="NCBI Taxonomy" id="2748310"/>
    <lineage>
        <taxon>Bacteria</taxon>
        <taxon>Pseudomonadati</taxon>
        <taxon>Bacteroidota</taxon>
        <taxon>Cytophagia</taxon>
        <taxon>Cytophagales</taxon>
        <taxon>Hymenobacteraceae</taxon>
        <taxon>Hymenobacter</taxon>
    </lineage>
</organism>
<name>A0ABX2PZV3_9BACT</name>
<dbReference type="CDD" id="cd00371">
    <property type="entry name" value="HMA"/>
    <property type="match status" value="1"/>
</dbReference>
<dbReference type="RefSeq" id="WP_176898538.1">
    <property type="nucleotide sequence ID" value="NZ_JABKAV010000009.1"/>
</dbReference>
<dbReference type="Gene3D" id="3.30.70.100">
    <property type="match status" value="1"/>
</dbReference>
<sequence length="68" mass="7334">MNTLRFNTTINCANCVRAITPTLNGEKAISSWQVDTENPNKILTVSGDLSAEQVVALIQEAGFEARPA</sequence>
<dbReference type="InterPro" id="IPR006121">
    <property type="entry name" value="HMA_dom"/>
</dbReference>
<keyword evidence="3" id="KW-1185">Reference proteome</keyword>
<accession>A0ABX2PZV3</accession>
<dbReference type="SUPFAM" id="SSF55008">
    <property type="entry name" value="HMA, heavy metal-associated domain"/>
    <property type="match status" value="1"/>
</dbReference>
<protein>
    <submittedName>
        <fullName evidence="2">Heavy-metal-associated domain-containing protein</fullName>
    </submittedName>
</protein>